<keyword evidence="3" id="KW-1185">Reference proteome</keyword>
<dbReference type="Pfam" id="PF04379">
    <property type="entry name" value="DUF525"/>
    <property type="match status" value="1"/>
</dbReference>
<dbReference type="Proteomes" id="UP001237642">
    <property type="component" value="Unassembled WGS sequence"/>
</dbReference>
<evidence type="ECO:0000259" key="1">
    <source>
        <dbReference type="PROSITE" id="PS51087"/>
    </source>
</evidence>
<dbReference type="InterPro" id="IPR036047">
    <property type="entry name" value="F-box-like_dom_sf"/>
</dbReference>
<dbReference type="EMBL" id="JAUIZM010000005">
    <property type="protein sequence ID" value="KAK1386355.1"/>
    <property type="molecule type" value="Genomic_DNA"/>
</dbReference>
<reference evidence="2" key="2">
    <citation type="submission" date="2023-05" db="EMBL/GenBank/DDBJ databases">
        <authorList>
            <person name="Schelkunov M.I."/>
        </authorList>
    </citation>
    <scope>NUCLEOTIDE SEQUENCE</scope>
    <source>
        <strain evidence="2">Hsosn_3</strain>
        <tissue evidence="2">Leaf</tissue>
    </source>
</reference>
<feature type="domain" description="ApaG" evidence="1">
    <location>
        <begin position="304"/>
        <end position="445"/>
    </location>
</feature>
<dbReference type="SUPFAM" id="SSF110069">
    <property type="entry name" value="ApaG-like"/>
    <property type="match status" value="1"/>
</dbReference>
<dbReference type="PANTHER" id="PTHR47463">
    <property type="entry name" value="F-BOX PROTEIN SKIP16"/>
    <property type="match status" value="1"/>
</dbReference>
<sequence length="445" mass="50000">MGIEILGGLEIHQILTKLGPRETAIVGCVSHHFQGRASDDSLWSQFCAQELHLYSPEDPLGNPTPSFKAAYQAWSEAFSMYPWSLVLRVRTCWEKIRSWLVVNFPEAMTTLHKGATEDVLNNFESSLKVKLPIPTRLLYRFCDGQDLVKYSESFAASLLGLIGGYSFGNSLVNVFLLPLDEVLRKTNGVRCHLIEHVGVPFGTEYLVVATSSTERVKFFFLNCSDGQLFVGDGNFLENGNMLPCVPDDLIHSVHNVRDCQQQDGLLLWLEEHGRHLESGLVNVSEEKNTRYISLLPEESSLCYSAVENGVKVRASALFIPELSMTVSESNYYWFAFSIRMALNPGGFIVNGTWFDSCQLCMAHWTIQENNDIVNKITEETVDGKNPILHPGDEEFTFQVHICIRAPQGSLEGSLTFVPGRLTNPKGAEFEVELPQILLEYPDYIF</sequence>
<name>A0AAD8MR32_9APIA</name>
<evidence type="ECO:0000313" key="2">
    <source>
        <dbReference type="EMBL" id="KAK1386355.1"/>
    </source>
</evidence>
<protein>
    <submittedName>
        <fullName evidence="2">F-box protein SKIP16</fullName>
    </submittedName>
</protein>
<reference evidence="2" key="1">
    <citation type="submission" date="2023-02" db="EMBL/GenBank/DDBJ databases">
        <title>Genome of toxic invasive species Heracleum sosnowskyi carries increased number of genes despite the absence of recent whole-genome duplications.</title>
        <authorList>
            <person name="Schelkunov M."/>
            <person name="Shtratnikova V."/>
            <person name="Makarenko M."/>
            <person name="Klepikova A."/>
            <person name="Omelchenko D."/>
            <person name="Novikova G."/>
            <person name="Obukhova E."/>
            <person name="Bogdanov V."/>
            <person name="Penin A."/>
            <person name="Logacheva M."/>
        </authorList>
    </citation>
    <scope>NUCLEOTIDE SEQUENCE</scope>
    <source>
        <strain evidence="2">Hsosn_3</strain>
        <tissue evidence="2">Leaf</tissue>
    </source>
</reference>
<dbReference type="SUPFAM" id="SSF81383">
    <property type="entry name" value="F-box domain"/>
    <property type="match status" value="1"/>
</dbReference>
<accession>A0AAD8MR32</accession>
<dbReference type="AlphaFoldDB" id="A0AAD8MR32"/>
<comment type="caution">
    <text evidence="2">The sequence shown here is derived from an EMBL/GenBank/DDBJ whole genome shotgun (WGS) entry which is preliminary data.</text>
</comment>
<dbReference type="InterPro" id="IPR007474">
    <property type="entry name" value="ApaG_domain"/>
</dbReference>
<dbReference type="PANTHER" id="PTHR47463:SF2">
    <property type="entry name" value="F-BOX PROTEIN SKIP16"/>
    <property type="match status" value="1"/>
</dbReference>
<organism evidence="2 3">
    <name type="scientific">Heracleum sosnowskyi</name>
    <dbReference type="NCBI Taxonomy" id="360622"/>
    <lineage>
        <taxon>Eukaryota</taxon>
        <taxon>Viridiplantae</taxon>
        <taxon>Streptophyta</taxon>
        <taxon>Embryophyta</taxon>
        <taxon>Tracheophyta</taxon>
        <taxon>Spermatophyta</taxon>
        <taxon>Magnoliopsida</taxon>
        <taxon>eudicotyledons</taxon>
        <taxon>Gunneridae</taxon>
        <taxon>Pentapetalae</taxon>
        <taxon>asterids</taxon>
        <taxon>campanulids</taxon>
        <taxon>Apiales</taxon>
        <taxon>Apiaceae</taxon>
        <taxon>Apioideae</taxon>
        <taxon>apioid superclade</taxon>
        <taxon>Tordylieae</taxon>
        <taxon>Tordyliinae</taxon>
        <taxon>Heracleum</taxon>
    </lineage>
</organism>
<dbReference type="InterPro" id="IPR036767">
    <property type="entry name" value="ApaG_sf"/>
</dbReference>
<gene>
    <name evidence="2" type="ORF">POM88_024090</name>
</gene>
<dbReference type="PROSITE" id="PS51087">
    <property type="entry name" value="APAG"/>
    <property type="match status" value="1"/>
</dbReference>
<proteinExistence type="predicted"/>
<dbReference type="Gene3D" id="2.60.40.1470">
    <property type="entry name" value="ApaG domain"/>
    <property type="match status" value="1"/>
</dbReference>
<evidence type="ECO:0000313" key="3">
    <source>
        <dbReference type="Proteomes" id="UP001237642"/>
    </source>
</evidence>